<dbReference type="PRINTS" id="PR00704">
    <property type="entry name" value="CALPAIN"/>
</dbReference>
<dbReference type="SMART" id="SM00230">
    <property type="entry name" value="CysPc"/>
    <property type="match status" value="1"/>
</dbReference>
<keyword evidence="3 6" id="KW-0378">Hydrolase</keyword>
<dbReference type="Proteomes" id="UP000005222">
    <property type="component" value="Chromosome B"/>
</dbReference>
<dbReference type="InterPro" id="IPR001300">
    <property type="entry name" value="Peptidase_C2_calpain_cat"/>
</dbReference>
<dbReference type="HOGENOM" id="CLU_023416_0_0_1"/>
<accession>G8YT52</accession>
<evidence type="ECO:0000313" key="9">
    <source>
        <dbReference type="Proteomes" id="UP000005222"/>
    </source>
</evidence>
<dbReference type="GO" id="GO:0004198">
    <property type="term" value="F:calcium-dependent cysteine-type endopeptidase activity"/>
    <property type="evidence" value="ECO:0007669"/>
    <property type="project" value="InterPro"/>
</dbReference>
<feature type="active site" evidence="6">
    <location>
        <position position="337"/>
    </location>
</feature>
<dbReference type="InterPro" id="IPR022683">
    <property type="entry name" value="Calpain_III"/>
</dbReference>
<dbReference type="InParanoid" id="G8YT52"/>
<feature type="active site" evidence="6">
    <location>
        <position position="184"/>
    </location>
</feature>
<evidence type="ECO:0000259" key="7">
    <source>
        <dbReference type="PROSITE" id="PS50203"/>
    </source>
</evidence>
<dbReference type="GO" id="GO:0006508">
    <property type="term" value="P:proteolysis"/>
    <property type="evidence" value="ECO:0007669"/>
    <property type="project" value="UniProtKB-KW"/>
</dbReference>
<dbReference type="PANTHER" id="PTHR46143:SF1">
    <property type="entry name" value="CALPAIN-7"/>
    <property type="match status" value="1"/>
</dbReference>
<dbReference type="OMA" id="GWLPQII"/>
<feature type="active site" evidence="6">
    <location>
        <position position="355"/>
    </location>
</feature>
<dbReference type="Pfam" id="PF01067">
    <property type="entry name" value="Calpain_III"/>
    <property type="match status" value="1"/>
</dbReference>
<feature type="domain" description="Calpain catalytic" evidence="7">
    <location>
        <begin position="175"/>
        <end position="357"/>
    </location>
</feature>
<reference evidence="8 9" key="1">
    <citation type="journal article" date="2012" name="G3 (Bethesda)">
        <title>Pichia sorbitophila, an interspecies yeast hybrid reveals early steps of genome resolution following polyploidization.</title>
        <authorList>
            <person name="Leh Louis V."/>
            <person name="Despons L."/>
            <person name="Friedrich A."/>
            <person name="Martin T."/>
            <person name="Durrens P."/>
            <person name="Casaregola S."/>
            <person name="Neuveglise C."/>
            <person name="Fairhead C."/>
            <person name="Marck C."/>
            <person name="Cruz J.A."/>
            <person name="Straub M.L."/>
            <person name="Kugler V."/>
            <person name="Sacerdot C."/>
            <person name="Uzunov Z."/>
            <person name="Thierry A."/>
            <person name="Weiss S."/>
            <person name="Bleykasten C."/>
            <person name="De Montigny J."/>
            <person name="Jacques N."/>
            <person name="Jung P."/>
            <person name="Lemaire M."/>
            <person name="Mallet S."/>
            <person name="Morel G."/>
            <person name="Richard G.F."/>
            <person name="Sarkar A."/>
            <person name="Savel G."/>
            <person name="Schacherer J."/>
            <person name="Seret M.L."/>
            <person name="Talla E."/>
            <person name="Samson G."/>
            <person name="Jubin C."/>
            <person name="Poulain J."/>
            <person name="Vacherie B."/>
            <person name="Barbe V."/>
            <person name="Pelletier E."/>
            <person name="Sherman D.J."/>
            <person name="Westhof E."/>
            <person name="Weissenbach J."/>
            <person name="Baret P.V."/>
            <person name="Wincker P."/>
            <person name="Gaillardin C."/>
            <person name="Dujon B."/>
            <person name="Souciet J.L."/>
        </authorList>
    </citation>
    <scope>NUCLEOTIDE SEQUENCE [LARGE SCALE GENOMIC DNA]</scope>
    <source>
        <strain evidence="9">ATCC MYA-4447 / BCRC 22081 / CBS 7064 / NBRC 10061 / NRRL Y-12695</strain>
    </source>
</reference>
<keyword evidence="9" id="KW-1185">Reference proteome</keyword>
<proteinExistence type="inferred from homology"/>
<evidence type="ECO:0000256" key="5">
    <source>
        <dbReference type="ARBA" id="ARBA00042255"/>
    </source>
</evidence>
<dbReference type="eggNOG" id="KOG0045">
    <property type="taxonomic scope" value="Eukaryota"/>
</dbReference>
<dbReference type="PANTHER" id="PTHR46143">
    <property type="entry name" value="CALPAIN-7"/>
    <property type="match status" value="1"/>
</dbReference>
<dbReference type="AlphaFoldDB" id="G8YT52"/>
<gene>
    <name evidence="8" type="primary">Piso0_000122</name>
    <name evidence="8" type="ORF">GNLVRS01_PISO0B02597g</name>
</gene>
<dbReference type="OrthoDB" id="167576at2759"/>
<dbReference type="InterPro" id="IPR036213">
    <property type="entry name" value="Calpain_III_sf"/>
</dbReference>
<dbReference type="PROSITE" id="PS50203">
    <property type="entry name" value="CALPAIN_CAT"/>
    <property type="match status" value="1"/>
</dbReference>
<dbReference type="MEROPS" id="C02.008"/>
<keyword evidence="4 6" id="KW-0788">Thiol protease</keyword>
<dbReference type="EMBL" id="FO082058">
    <property type="protein sequence ID" value="CCE73103.1"/>
    <property type="molecule type" value="Genomic_DNA"/>
</dbReference>
<dbReference type="Gene3D" id="2.60.120.380">
    <property type="match status" value="1"/>
</dbReference>
<dbReference type="FunCoup" id="G8YT52">
    <property type="interactions" value="48"/>
</dbReference>
<dbReference type="SUPFAM" id="SSF49758">
    <property type="entry name" value="Calpain large subunit, middle domain (domain III)"/>
    <property type="match status" value="2"/>
</dbReference>
<dbReference type="InterPro" id="IPR051297">
    <property type="entry name" value="PalB/RIM13"/>
</dbReference>
<dbReference type="Pfam" id="PF00648">
    <property type="entry name" value="Peptidase_C2"/>
    <property type="match status" value="1"/>
</dbReference>
<evidence type="ECO:0000256" key="4">
    <source>
        <dbReference type="ARBA" id="ARBA00022807"/>
    </source>
</evidence>
<dbReference type="InterPro" id="IPR022684">
    <property type="entry name" value="Calpain_cysteine_protease"/>
</dbReference>
<comment type="similarity">
    <text evidence="1">Belongs to the peptidase C2 family. PalB/RIM13 subfamily.</text>
</comment>
<name>G8YT52_PICSO</name>
<sequence length="783" mass="90446">MISTLYPEKCDRKYYGILLHPCNESMSDSEELRRIIPTLEECYLRFSLNDRETAKRNCLKLIKSLNKLAQSDGKIKRELIEISKFTLEFYKRVDQNNPLSYHDRLLWIGSKCNGNFYPPVINITSDEDTVDMGILSPTYTDTPVEEIMALPRDLEAHFERTDLVHWCYEEVEMMNLYQDLLTNCSFVSSLLAIVLSGDGERLFSLISPHEASDTYRVKFNFNGCKRVVEIGSSLPVLRDSKRKLTVSSSYNPELQWPALIEKAYLKLSGEGYKFNGSNMAQDIFLLSTWIPEIRTISDDYFIFDTRLIKYFEEKKVTIGIGTGNISESLHHKVIPRHDYVLVSVDSRSKSFQLKNPWYSNTEEDQRIIEIMGNEIHLFKYLYINWKPSAFFKYKSKCHFIINKGSHEGSPALYENPQYSLRNTSDTRQEVWILLERHNLASSDRQQVDINMKLYCTPEGERIISSDIYEAVFEGASTNSKTSLLKLDLEPKQNYTLVVFCTINCTCTCYFYNNISQDFVPTKATFKNKELLPVVDDEWNFRNSGGNWSFSSYINNPQYDLEVGKASHLSIAMFTDLKHHYVGFDLFAASNESKGQPIREFNKNKVAVSQGYNKQYQYEEVRLEPGLYKLVLSTYENNVHGNYKLYIRYNSTPKTVSINPIHASLGLFLKKKKLPWMYTTKTSLLFNTKDFNSIFKIRLLHYNSDPDVCETISSYRPLLRGRILSADSQETIYTIDSWSDSLYGVLIECLISKPGTYCLVAERLDPGYGGCVIEIGSNKSFHIS</sequence>
<evidence type="ECO:0000313" key="8">
    <source>
        <dbReference type="EMBL" id="CCE73103.1"/>
    </source>
</evidence>
<organism evidence="8 9">
    <name type="scientific">Pichia sorbitophila (strain ATCC MYA-4447 / BCRC 22081 / CBS 7064 / NBRC 10061 / NRRL Y-12695)</name>
    <name type="common">Hybrid yeast</name>
    <dbReference type="NCBI Taxonomy" id="559304"/>
    <lineage>
        <taxon>Eukaryota</taxon>
        <taxon>Fungi</taxon>
        <taxon>Dikarya</taxon>
        <taxon>Ascomycota</taxon>
        <taxon>Saccharomycotina</taxon>
        <taxon>Pichiomycetes</taxon>
        <taxon>Debaryomycetaceae</taxon>
        <taxon>Millerozyma</taxon>
    </lineage>
</organism>
<evidence type="ECO:0000256" key="6">
    <source>
        <dbReference type="PROSITE-ProRule" id="PRU00239"/>
    </source>
</evidence>
<dbReference type="InterPro" id="IPR022682">
    <property type="entry name" value="Calpain_domain_III"/>
</dbReference>
<dbReference type="SMART" id="SM00720">
    <property type="entry name" value="calpain_III"/>
    <property type="match status" value="1"/>
</dbReference>
<evidence type="ECO:0000256" key="3">
    <source>
        <dbReference type="ARBA" id="ARBA00022801"/>
    </source>
</evidence>
<dbReference type="STRING" id="559304.G8YT52"/>
<dbReference type="InterPro" id="IPR038765">
    <property type="entry name" value="Papain-like_cys_pep_sf"/>
</dbReference>
<protein>
    <recommendedName>
        <fullName evidence="5">Cysteine protease RIM13</fullName>
    </recommendedName>
</protein>
<evidence type="ECO:0000256" key="2">
    <source>
        <dbReference type="ARBA" id="ARBA00022670"/>
    </source>
</evidence>
<dbReference type="SUPFAM" id="SSF54001">
    <property type="entry name" value="Cysteine proteinases"/>
    <property type="match status" value="1"/>
</dbReference>
<evidence type="ECO:0000256" key="1">
    <source>
        <dbReference type="ARBA" id="ARBA00010193"/>
    </source>
</evidence>
<keyword evidence="2 6" id="KW-0645">Protease</keyword>